<evidence type="ECO:0000313" key="10">
    <source>
        <dbReference type="Proteomes" id="UP000787472"/>
    </source>
</evidence>
<keyword evidence="5 6" id="KW-0408">Iron</keyword>
<dbReference type="InterPro" id="IPR015984">
    <property type="entry name" value="Cyt_c_prime_subgr"/>
</dbReference>
<comment type="caution">
    <text evidence="9">The sequence shown here is derived from an EMBL/GenBank/DDBJ whole genome shotgun (WGS) entry which is preliminary data.</text>
</comment>
<gene>
    <name evidence="9" type="ORF">G8770_02970</name>
</gene>
<keyword evidence="1" id="KW-0813">Transport</keyword>
<keyword evidence="3 6" id="KW-0479">Metal-binding</keyword>
<evidence type="ECO:0000256" key="3">
    <source>
        <dbReference type="ARBA" id="ARBA00022723"/>
    </source>
</evidence>
<sequence length="149" mass="15812">MKKHYLSTALVSAALLSSAMSVSVSADVESQIKHREATMEAIGGHFSSVFATLKSPEALGDENQFHAESIARLARIAVERFPEGSGDGETDALPAIWEKPEEFKKAMDAFVTKADAFAVASKSGDLKSFAGAAKELGGTCKGCHDDFKD</sequence>
<feature type="chain" id="PRO_5039529392" evidence="8">
    <location>
        <begin position="27"/>
        <end position="149"/>
    </location>
</feature>
<evidence type="ECO:0000256" key="1">
    <source>
        <dbReference type="ARBA" id="ARBA00022448"/>
    </source>
</evidence>
<dbReference type="GO" id="GO:0005506">
    <property type="term" value="F:iron ion binding"/>
    <property type="evidence" value="ECO:0007669"/>
    <property type="project" value="InterPro"/>
</dbReference>
<dbReference type="GO" id="GO:0020037">
    <property type="term" value="F:heme binding"/>
    <property type="evidence" value="ECO:0007669"/>
    <property type="project" value="InterPro"/>
</dbReference>
<feature type="signal peptide" evidence="8">
    <location>
        <begin position="1"/>
        <end position="26"/>
    </location>
</feature>
<evidence type="ECO:0000313" key="9">
    <source>
        <dbReference type="EMBL" id="NHO64507.1"/>
    </source>
</evidence>
<evidence type="ECO:0000256" key="5">
    <source>
        <dbReference type="ARBA" id="ARBA00023004"/>
    </source>
</evidence>
<comment type="PTM">
    <text evidence="7">Binds 1 heme group per subunit.</text>
</comment>
<keyword evidence="4" id="KW-0249">Electron transport</keyword>
<organism evidence="9 10">
    <name type="scientific">Pseudomaricurvus hydrocarbonicus</name>
    <dbReference type="NCBI Taxonomy" id="1470433"/>
    <lineage>
        <taxon>Bacteria</taxon>
        <taxon>Pseudomonadati</taxon>
        <taxon>Pseudomonadota</taxon>
        <taxon>Gammaproteobacteria</taxon>
        <taxon>Cellvibrionales</taxon>
        <taxon>Cellvibrionaceae</taxon>
        <taxon>Pseudomaricurvus</taxon>
    </lineage>
</organism>
<dbReference type="PRINTS" id="PR00608">
    <property type="entry name" value="CYTCHROMECII"/>
</dbReference>
<keyword evidence="8" id="KW-0732">Signal</keyword>
<dbReference type="PIRSF" id="PIRSF000027">
    <property type="entry name" value="Cytc_c_prime"/>
    <property type="match status" value="1"/>
</dbReference>
<evidence type="ECO:0000256" key="7">
    <source>
        <dbReference type="PIRSR" id="PIRSR000027-2"/>
    </source>
</evidence>
<dbReference type="Gene3D" id="1.20.120.10">
    <property type="entry name" value="Cytochrome c/b562"/>
    <property type="match status" value="1"/>
</dbReference>
<dbReference type="GO" id="GO:0022900">
    <property type="term" value="P:electron transport chain"/>
    <property type="evidence" value="ECO:0007669"/>
    <property type="project" value="InterPro"/>
</dbReference>
<reference evidence="9" key="1">
    <citation type="submission" date="2020-03" db="EMBL/GenBank/DDBJ databases">
        <authorList>
            <person name="Guo F."/>
        </authorList>
    </citation>
    <scope>NUCLEOTIDE SEQUENCE</scope>
    <source>
        <strain evidence="9">JCM 30134</strain>
    </source>
</reference>
<dbReference type="RefSeq" id="WP_167181618.1">
    <property type="nucleotide sequence ID" value="NZ_JAAONZ010000002.1"/>
</dbReference>
<proteinExistence type="predicted"/>
<feature type="binding site" description="axial binding residue" evidence="6">
    <location>
        <position position="144"/>
    </location>
    <ligand>
        <name>heme c</name>
        <dbReference type="ChEBI" id="CHEBI:61717"/>
    </ligand>
    <ligandPart>
        <name>Fe</name>
        <dbReference type="ChEBI" id="CHEBI:18248"/>
    </ligandPart>
</feature>
<feature type="binding site" description="covalent" evidence="7">
    <location>
        <position position="140"/>
    </location>
    <ligand>
        <name>heme c</name>
        <dbReference type="ChEBI" id="CHEBI:61717"/>
    </ligand>
</feature>
<dbReference type="InterPro" id="IPR002321">
    <property type="entry name" value="Cyt_c_II"/>
</dbReference>
<dbReference type="SUPFAM" id="SSF47175">
    <property type="entry name" value="Cytochromes"/>
    <property type="match status" value="1"/>
</dbReference>
<feature type="binding site" description="covalent" evidence="7">
    <location>
        <position position="143"/>
    </location>
    <ligand>
        <name>heme c</name>
        <dbReference type="ChEBI" id="CHEBI:61717"/>
    </ligand>
</feature>
<dbReference type="Pfam" id="PF01322">
    <property type="entry name" value="Cytochrom_C_2"/>
    <property type="match status" value="1"/>
</dbReference>
<evidence type="ECO:0000256" key="6">
    <source>
        <dbReference type="PIRSR" id="PIRSR000027-1"/>
    </source>
</evidence>
<keyword evidence="2 7" id="KW-0349">Heme</keyword>
<dbReference type="InterPro" id="IPR010980">
    <property type="entry name" value="Cyt_c/b562"/>
</dbReference>
<dbReference type="AlphaFoldDB" id="A0A9E5MJV4"/>
<name>A0A9E5MJV4_9GAMM</name>
<evidence type="ECO:0000256" key="8">
    <source>
        <dbReference type="SAM" id="SignalP"/>
    </source>
</evidence>
<dbReference type="GO" id="GO:0009055">
    <property type="term" value="F:electron transfer activity"/>
    <property type="evidence" value="ECO:0007669"/>
    <property type="project" value="InterPro"/>
</dbReference>
<evidence type="ECO:0000256" key="2">
    <source>
        <dbReference type="ARBA" id="ARBA00022617"/>
    </source>
</evidence>
<dbReference type="PROSITE" id="PS51009">
    <property type="entry name" value="CYTCII"/>
    <property type="match status" value="1"/>
</dbReference>
<dbReference type="EMBL" id="JAAONZ010000002">
    <property type="protein sequence ID" value="NHO64507.1"/>
    <property type="molecule type" value="Genomic_DNA"/>
</dbReference>
<accession>A0A9E5MJV4</accession>
<dbReference type="Proteomes" id="UP000787472">
    <property type="component" value="Unassembled WGS sequence"/>
</dbReference>
<dbReference type="GO" id="GO:0042597">
    <property type="term" value="C:periplasmic space"/>
    <property type="evidence" value="ECO:0007669"/>
    <property type="project" value="InterPro"/>
</dbReference>
<keyword evidence="10" id="KW-1185">Reference proteome</keyword>
<protein>
    <submittedName>
        <fullName evidence="9">Cytochrome c</fullName>
    </submittedName>
</protein>
<evidence type="ECO:0000256" key="4">
    <source>
        <dbReference type="ARBA" id="ARBA00022982"/>
    </source>
</evidence>
<dbReference type="InterPro" id="IPR012127">
    <property type="entry name" value="Cyt_c_prime"/>
</dbReference>